<dbReference type="AlphaFoldDB" id="A0AAE3EFW7"/>
<name>A0AAE3EFW7_9SPIR</name>
<dbReference type="EMBL" id="JAINWA010000001">
    <property type="protein sequence ID" value="MCD1653752.1"/>
    <property type="molecule type" value="Genomic_DNA"/>
</dbReference>
<evidence type="ECO:0000313" key="3">
    <source>
        <dbReference type="Proteomes" id="UP001198163"/>
    </source>
</evidence>
<sequence length="147" mass="16478">MQFVVYDPFHTPTEAKINALVDFLVESLGEYGDPAHQIRKCVGFALREYESFGGFVIEMRDDSGVLGVSVVNQTGMSEYVPENLLVYIAVRQNSRGLGLGSALLQETVNRAKGNLALHVEPDNPARRLYERNGFSSKYIEMRLYKEG</sequence>
<dbReference type="SUPFAM" id="SSF55729">
    <property type="entry name" value="Acyl-CoA N-acyltransferases (Nat)"/>
    <property type="match status" value="1"/>
</dbReference>
<evidence type="ECO:0000259" key="1">
    <source>
        <dbReference type="PROSITE" id="PS51186"/>
    </source>
</evidence>
<dbReference type="Gene3D" id="3.40.630.30">
    <property type="match status" value="1"/>
</dbReference>
<keyword evidence="3" id="KW-1185">Reference proteome</keyword>
<keyword evidence="2" id="KW-0808">Transferase</keyword>
<organism evidence="2 3">
    <name type="scientific">Teretinema zuelzerae</name>
    <dbReference type="NCBI Taxonomy" id="156"/>
    <lineage>
        <taxon>Bacteria</taxon>
        <taxon>Pseudomonadati</taxon>
        <taxon>Spirochaetota</taxon>
        <taxon>Spirochaetia</taxon>
        <taxon>Spirochaetales</taxon>
        <taxon>Treponemataceae</taxon>
        <taxon>Teretinema</taxon>
    </lineage>
</organism>
<reference evidence="2" key="1">
    <citation type="submission" date="2021-08" db="EMBL/GenBank/DDBJ databases">
        <title>Comparative analyses of Brucepasteria parasyntrophica and Teretinema zuelzerae.</title>
        <authorList>
            <person name="Song Y."/>
            <person name="Brune A."/>
        </authorList>
    </citation>
    <scope>NUCLEOTIDE SEQUENCE</scope>
    <source>
        <strain evidence="2">DSM 1903</strain>
    </source>
</reference>
<protein>
    <submittedName>
        <fullName evidence="2">GNAT family N-acetyltransferase</fullName>
        <ecNumber evidence="2">2.3.1.-</ecNumber>
    </submittedName>
</protein>
<feature type="domain" description="N-acetyltransferase" evidence="1">
    <location>
        <begin position="7"/>
        <end position="147"/>
    </location>
</feature>
<keyword evidence="2" id="KW-0012">Acyltransferase</keyword>
<dbReference type="Proteomes" id="UP001198163">
    <property type="component" value="Unassembled WGS sequence"/>
</dbReference>
<dbReference type="EC" id="2.3.1.-" evidence="2"/>
<dbReference type="InterPro" id="IPR016181">
    <property type="entry name" value="Acyl_CoA_acyltransferase"/>
</dbReference>
<dbReference type="InterPro" id="IPR000182">
    <property type="entry name" value="GNAT_dom"/>
</dbReference>
<gene>
    <name evidence="2" type="ORF">K7J14_03445</name>
</gene>
<dbReference type="RefSeq" id="WP_230753142.1">
    <property type="nucleotide sequence ID" value="NZ_JAINWA010000001.1"/>
</dbReference>
<dbReference type="PROSITE" id="PS51186">
    <property type="entry name" value="GNAT"/>
    <property type="match status" value="1"/>
</dbReference>
<dbReference type="GO" id="GO:0016747">
    <property type="term" value="F:acyltransferase activity, transferring groups other than amino-acyl groups"/>
    <property type="evidence" value="ECO:0007669"/>
    <property type="project" value="InterPro"/>
</dbReference>
<dbReference type="Pfam" id="PF13508">
    <property type="entry name" value="Acetyltransf_7"/>
    <property type="match status" value="1"/>
</dbReference>
<accession>A0AAE3EFW7</accession>
<proteinExistence type="predicted"/>
<dbReference type="CDD" id="cd04301">
    <property type="entry name" value="NAT_SF"/>
    <property type="match status" value="1"/>
</dbReference>
<evidence type="ECO:0000313" key="2">
    <source>
        <dbReference type="EMBL" id="MCD1653752.1"/>
    </source>
</evidence>
<comment type="caution">
    <text evidence="2">The sequence shown here is derived from an EMBL/GenBank/DDBJ whole genome shotgun (WGS) entry which is preliminary data.</text>
</comment>